<organism evidence="2 3">
    <name type="scientific">Moheibacter sediminis</name>
    <dbReference type="NCBI Taxonomy" id="1434700"/>
    <lineage>
        <taxon>Bacteria</taxon>
        <taxon>Pseudomonadati</taxon>
        <taxon>Bacteroidota</taxon>
        <taxon>Flavobacteriia</taxon>
        <taxon>Flavobacteriales</taxon>
        <taxon>Weeksellaceae</taxon>
        <taxon>Moheibacter</taxon>
    </lineage>
</organism>
<dbReference type="EMBL" id="FWXS01000004">
    <property type="protein sequence ID" value="SMC60423.1"/>
    <property type="molecule type" value="Genomic_DNA"/>
</dbReference>
<gene>
    <name evidence="2" type="ORF">SAMN06296427_104195</name>
</gene>
<evidence type="ECO:0000313" key="3">
    <source>
        <dbReference type="Proteomes" id="UP000192393"/>
    </source>
</evidence>
<evidence type="ECO:0000256" key="1">
    <source>
        <dbReference type="SAM" id="SignalP"/>
    </source>
</evidence>
<dbReference type="PROSITE" id="PS51257">
    <property type="entry name" value="PROKAR_LIPOPROTEIN"/>
    <property type="match status" value="1"/>
</dbReference>
<reference evidence="2 3" key="1">
    <citation type="submission" date="2017-04" db="EMBL/GenBank/DDBJ databases">
        <authorList>
            <person name="Afonso C.L."/>
            <person name="Miller P.J."/>
            <person name="Scott M.A."/>
            <person name="Spackman E."/>
            <person name="Goraichik I."/>
            <person name="Dimitrov K.M."/>
            <person name="Suarez D.L."/>
            <person name="Swayne D.E."/>
        </authorList>
    </citation>
    <scope>NUCLEOTIDE SEQUENCE [LARGE SCALE GENOMIC DNA]</scope>
    <source>
        <strain evidence="2 3">CGMCC 1.12708</strain>
    </source>
</reference>
<dbReference type="OrthoDB" id="1376397at2"/>
<dbReference type="AlphaFoldDB" id="A0A1W2AIG0"/>
<accession>A0A1W2AIG0</accession>
<dbReference type="Proteomes" id="UP000192393">
    <property type="component" value="Unassembled WGS sequence"/>
</dbReference>
<feature type="chain" id="PRO_5012619301" description="Lipocalin-like domain-containing protein" evidence="1">
    <location>
        <begin position="23"/>
        <end position="145"/>
    </location>
</feature>
<name>A0A1W2AIG0_9FLAO</name>
<sequence length="145" mass="15744">MFKKVLLASAVLVAGLGFTACSSDDDNNTTPNPLVGDWKAQTVSYVRPDTGETMTHDFAMITNGCDVDELELKADNIADLETESKIDGVCVEAHAPGTWNENSVTILGETAPRQIVSVNGTELLLKYMMTYQFGTTEVTVKYSRS</sequence>
<keyword evidence="1" id="KW-0732">Signal</keyword>
<feature type="signal peptide" evidence="1">
    <location>
        <begin position="1"/>
        <end position="22"/>
    </location>
</feature>
<keyword evidence="3" id="KW-1185">Reference proteome</keyword>
<dbReference type="RefSeq" id="WP_084017107.1">
    <property type="nucleotide sequence ID" value="NZ_FWXS01000004.1"/>
</dbReference>
<evidence type="ECO:0000313" key="2">
    <source>
        <dbReference type="EMBL" id="SMC60423.1"/>
    </source>
</evidence>
<evidence type="ECO:0008006" key="4">
    <source>
        <dbReference type="Google" id="ProtNLM"/>
    </source>
</evidence>
<protein>
    <recommendedName>
        <fullName evidence="4">Lipocalin-like domain-containing protein</fullName>
    </recommendedName>
</protein>
<proteinExistence type="predicted"/>